<dbReference type="HOGENOM" id="CLU_2624572_0_0_1"/>
<dbReference type="EMBL" id="CH954181">
    <property type="protein sequence ID" value="EDV49265.1"/>
    <property type="molecule type" value="Genomic_DNA"/>
</dbReference>
<evidence type="ECO:0000313" key="2">
    <source>
        <dbReference type="Proteomes" id="UP000008711"/>
    </source>
</evidence>
<reference evidence="1 2" key="2">
    <citation type="journal article" date="2008" name="Bioinformatics">
        <title>Assembly reconciliation.</title>
        <authorList>
            <person name="Zimin A.V."/>
            <person name="Smith D.R."/>
            <person name="Sutton G."/>
            <person name="Yorke J.A."/>
        </authorList>
    </citation>
    <scope>NUCLEOTIDE SEQUENCE [LARGE SCALE GENOMIC DNA]</scope>
    <source>
        <strain evidence="1 2">TSC#14021-0224.01</strain>
    </source>
</reference>
<name>B3P176_DROER</name>
<proteinExistence type="predicted"/>
<gene>
    <name evidence="1" type="primary">Dere\GG17075</name>
    <name evidence="1" type="ORF">Dere_GG17075</name>
</gene>
<protein>
    <submittedName>
        <fullName evidence="1">GG17075</fullName>
    </submittedName>
</protein>
<evidence type="ECO:0000313" key="1">
    <source>
        <dbReference type="EMBL" id="EDV49265.1"/>
    </source>
</evidence>
<reference evidence="1 2" key="1">
    <citation type="journal article" date="2007" name="Nature">
        <title>Evolution of genes and genomes on the Drosophila phylogeny.</title>
        <authorList>
            <consortium name="Drosophila 12 Genomes Consortium"/>
            <person name="Clark A.G."/>
            <person name="Eisen M.B."/>
            <person name="Smith D.R."/>
            <person name="Bergman C.M."/>
            <person name="Oliver B."/>
            <person name="Markow T.A."/>
            <person name="Kaufman T.C."/>
            <person name="Kellis M."/>
            <person name="Gelbart W."/>
            <person name="Iyer V.N."/>
            <person name="Pollard D.A."/>
            <person name="Sackton T.B."/>
            <person name="Larracuente A.M."/>
            <person name="Singh N.D."/>
            <person name="Abad J.P."/>
            <person name="Abt D.N."/>
            <person name="Adryan B."/>
            <person name="Aguade M."/>
            <person name="Akashi H."/>
            <person name="Anderson W.W."/>
            <person name="Aquadro C.F."/>
            <person name="Ardell D.H."/>
            <person name="Arguello R."/>
            <person name="Artieri C.G."/>
            <person name="Barbash D.A."/>
            <person name="Barker D."/>
            <person name="Barsanti P."/>
            <person name="Batterham P."/>
            <person name="Batzoglou S."/>
            <person name="Begun D."/>
            <person name="Bhutkar A."/>
            <person name="Blanco E."/>
            <person name="Bosak S.A."/>
            <person name="Bradley R.K."/>
            <person name="Brand A.D."/>
            <person name="Brent M.R."/>
            <person name="Brooks A.N."/>
            <person name="Brown R.H."/>
            <person name="Butlin R.K."/>
            <person name="Caggese C."/>
            <person name="Calvi B.R."/>
            <person name="Bernardo de Carvalho A."/>
            <person name="Caspi A."/>
            <person name="Castrezana S."/>
            <person name="Celniker S.E."/>
            <person name="Chang J.L."/>
            <person name="Chapple C."/>
            <person name="Chatterji S."/>
            <person name="Chinwalla A."/>
            <person name="Civetta A."/>
            <person name="Clifton S.W."/>
            <person name="Comeron J.M."/>
            <person name="Costello J.C."/>
            <person name="Coyne J.A."/>
            <person name="Daub J."/>
            <person name="David R.G."/>
            <person name="Delcher A.L."/>
            <person name="Delehaunty K."/>
            <person name="Do C.B."/>
            <person name="Ebling H."/>
            <person name="Edwards K."/>
            <person name="Eickbush T."/>
            <person name="Evans J.D."/>
            <person name="Filipski A."/>
            <person name="Findeiss S."/>
            <person name="Freyhult E."/>
            <person name="Fulton L."/>
            <person name="Fulton R."/>
            <person name="Garcia A.C."/>
            <person name="Gardiner A."/>
            <person name="Garfield D.A."/>
            <person name="Garvin B.E."/>
            <person name="Gibson G."/>
            <person name="Gilbert D."/>
            <person name="Gnerre S."/>
            <person name="Godfrey J."/>
            <person name="Good R."/>
            <person name="Gotea V."/>
            <person name="Gravely B."/>
            <person name="Greenberg A.J."/>
            <person name="Griffiths-Jones S."/>
            <person name="Gross S."/>
            <person name="Guigo R."/>
            <person name="Gustafson E.A."/>
            <person name="Haerty W."/>
            <person name="Hahn M.W."/>
            <person name="Halligan D.L."/>
            <person name="Halpern A.L."/>
            <person name="Halter G.M."/>
            <person name="Han M.V."/>
            <person name="Heger A."/>
            <person name="Hillier L."/>
            <person name="Hinrichs A.S."/>
            <person name="Holmes I."/>
            <person name="Hoskins R.A."/>
            <person name="Hubisz M.J."/>
            <person name="Hultmark D."/>
            <person name="Huntley M.A."/>
            <person name="Jaffe D.B."/>
            <person name="Jagadeeshan S."/>
            <person name="Jeck W.R."/>
            <person name="Johnson J."/>
            <person name="Jones C.D."/>
            <person name="Jordan W.C."/>
            <person name="Karpen G.H."/>
            <person name="Kataoka E."/>
            <person name="Keightley P.D."/>
            <person name="Kheradpour P."/>
            <person name="Kirkness E.F."/>
            <person name="Koerich L.B."/>
            <person name="Kristiansen K."/>
            <person name="Kudrna D."/>
            <person name="Kulathinal R.J."/>
            <person name="Kumar S."/>
            <person name="Kwok R."/>
            <person name="Lander E."/>
            <person name="Langley C.H."/>
            <person name="Lapoint R."/>
            <person name="Lazzaro B.P."/>
            <person name="Lee S.J."/>
            <person name="Levesque L."/>
            <person name="Li R."/>
            <person name="Lin C.F."/>
            <person name="Lin M.F."/>
            <person name="Lindblad-Toh K."/>
            <person name="Llopart A."/>
            <person name="Long M."/>
            <person name="Low L."/>
            <person name="Lozovsky E."/>
            <person name="Lu J."/>
            <person name="Luo M."/>
            <person name="Machado C.A."/>
            <person name="Makalowski W."/>
            <person name="Marzo M."/>
            <person name="Matsuda M."/>
            <person name="Matzkin L."/>
            <person name="McAllister B."/>
            <person name="McBride C.S."/>
            <person name="McKernan B."/>
            <person name="McKernan K."/>
            <person name="Mendez-Lago M."/>
            <person name="Minx P."/>
            <person name="Mollenhauer M.U."/>
            <person name="Montooth K."/>
            <person name="Mount S.M."/>
            <person name="Mu X."/>
            <person name="Myers E."/>
            <person name="Negre B."/>
            <person name="Newfeld S."/>
            <person name="Nielsen R."/>
            <person name="Noor M.A."/>
            <person name="O'Grady P."/>
            <person name="Pachter L."/>
            <person name="Papaceit M."/>
            <person name="Parisi M.J."/>
            <person name="Parisi M."/>
            <person name="Parts L."/>
            <person name="Pedersen J.S."/>
            <person name="Pesole G."/>
            <person name="Phillippy A.M."/>
            <person name="Ponting C.P."/>
            <person name="Pop M."/>
            <person name="Porcelli D."/>
            <person name="Powell J.R."/>
            <person name="Prohaska S."/>
            <person name="Pruitt K."/>
            <person name="Puig M."/>
            <person name="Quesneville H."/>
            <person name="Ram K.R."/>
            <person name="Rand D."/>
            <person name="Rasmussen M.D."/>
            <person name="Reed L.K."/>
            <person name="Reenan R."/>
            <person name="Reily A."/>
            <person name="Remington K.A."/>
            <person name="Rieger T.T."/>
            <person name="Ritchie M.G."/>
            <person name="Robin C."/>
            <person name="Rogers Y.H."/>
            <person name="Rohde C."/>
            <person name="Rozas J."/>
            <person name="Rubenfield M.J."/>
            <person name="Ruiz A."/>
            <person name="Russo S."/>
            <person name="Salzberg S.L."/>
            <person name="Sanchez-Gracia A."/>
            <person name="Saranga D.J."/>
            <person name="Sato H."/>
            <person name="Schaeffer S.W."/>
            <person name="Schatz M.C."/>
            <person name="Schlenke T."/>
            <person name="Schwartz R."/>
            <person name="Segarra C."/>
            <person name="Singh R.S."/>
            <person name="Sirot L."/>
            <person name="Sirota M."/>
            <person name="Sisneros N.B."/>
            <person name="Smith C.D."/>
            <person name="Smith T.F."/>
            <person name="Spieth J."/>
            <person name="Stage D.E."/>
            <person name="Stark A."/>
            <person name="Stephan W."/>
            <person name="Strausberg R.L."/>
            <person name="Strempel S."/>
            <person name="Sturgill D."/>
            <person name="Sutton G."/>
            <person name="Sutton G.G."/>
            <person name="Tao W."/>
            <person name="Teichmann S."/>
            <person name="Tobari Y.N."/>
            <person name="Tomimura Y."/>
            <person name="Tsolas J.M."/>
            <person name="Valente V.L."/>
            <person name="Venter E."/>
            <person name="Venter J.C."/>
            <person name="Vicario S."/>
            <person name="Vieira F.G."/>
            <person name="Vilella A.J."/>
            <person name="Villasante A."/>
            <person name="Walenz B."/>
            <person name="Wang J."/>
            <person name="Wasserman M."/>
            <person name="Watts T."/>
            <person name="Wilson D."/>
            <person name="Wilson R.K."/>
            <person name="Wing R.A."/>
            <person name="Wolfner M.F."/>
            <person name="Wong A."/>
            <person name="Wong G.K."/>
            <person name="Wu C.I."/>
            <person name="Wu G."/>
            <person name="Yamamoto D."/>
            <person name="Yang H.P."/>
            <person name="Yang S.P."/>
            <person name="Yorke J.A."/>
            <person name="Yoshida K."/>
            <person name="Zdobnov E."/>
            <person name="Zhang P."/>
            <person name="Zhang Y."/>
            <person name="Zimin A.V."/>
            <person name="Baldwin J."/>
            <person name="Abdouelleil A."/>
            <person name="Abdulkadir J."/>
            <person name="Abebe A."/>
            <person name="Abera B."/>
            <person name="Abreu J."/>
            <person name="Acer S.C."/>
            <person name="Aftuck L."/>
            <person name="Alexander A."/>
            <person name="An P."/>
            <person name="Anderson E."/>
            <person name="Anderson S."/>
            <person name="Arachi H."/>
            <person name="Azer M."/>
            <person name="Bachantsang P."/>
            <person name="Barry A."/>
            <person name="Bayul T."/>
            <person name="Berlin A."/>
            <person name="Bessette D."/>
            <person name="Bloom T."/>
            <person name="Blye J."/>
            <person name="Boguslavskiy L."/>
            <person name="Bonnet C."/>
            <person name="Boukhgalter B."/>
            <person name="Bourzgui I."/>
            <person name="Brown A."/>
            <person name="Cahill P."/>
            <person name="Channer S."/>
            <person name="Cheshatsang Y."/>
            <person name="Chuda L."/>
            <person name="Citroen M."/>
            <person name="Collymore A."/>
            <person name="Cooke P."/>
            <person name="Costello M."/>
            <person name="D'Aco K."/>
            <person name="Daza R."/>
            <person name="De Haan G."/>
            <person name="DeGray S."/>
            <person name="DeMaso C."/>
            <person name="Dhargay N."/>
            <person name="Dooley K."/>
            <person name="Dooley E."/>
            <person name="Doricent M."/>
            <person name="Dorje P."/>
            <person name="Dorjee K."/>
            <person name="Dupes A."/>
            <person name="Elong R."/>
            <person name="Falk J."/>
            <person name="Farina A."/>
            <person name="Faro S."/>
            <person name="Ferguson D."/>
            <person name="Fisher S."/>
            <person name="Foley C.D."/>
            <person name="Franke A."/>
            <person name="Friedrich D."/>
            <person name="Gadbois L."/>
            <person name="Gearin G."/>
            <person name="Gearin C.R."/>
            <person name="Giannoukos G."/>
            <person name="Goode T."/>
            <person name="Graham J."/>
            <person name="Grandbois E."/>
            <person name="Grewal S."/>
            <person name="Gyaltsen K."/>
            <person name="Hafez N."/>
            <person name="Hagos B."/>
            <person name="Hall J."/>
            <person name="Henson C."/>
            <person name="Hollinger A."/>
            <person name="Honan T."/>
            <person name="Huard M.D."/>
            <person name="Hughes L."/>
            <person name="Hurhula B."/>
            <person name="Husby M.E."/>
            <person name="Kamat A."/>
            <person name="Kanga B."/>
            <person name="Kashin S."/>
            <person name="Khazanovich D."/>
            <person name="Kisner P."/>
            <person name="Lance K."/>
            <person name="Lara M."/>
            <person name="Lee W."/>
            <person name="Lennon N."/>
            <person name="Letendre F."/>
            <person name="LeVine R."/>
            <person name="Lipovsky A."/>
            <person name="Liu X."/>
            <person name="Liu J."/>
            <person name="Liu S."/>
            <person name="Lokyitsang T."/>
            <person name="Lokyitsang Y."/>
            <person name="Lubonja R."/>
            <person name="Lui A."/>
            <person name="MacDonald P."/>
            <person name="Magnisalis V."/>
            <person name="Maru K."/>
            <person name="Matthews C."/>
            <person name="McCusker W."/>
            <person name="McDonough S."/>
            <person name="Mehta T."/>
            <person name="Meldrim J."/>
            <person name="Meneus L."/>
            <person name="Mihai O."/>
            <person name="Mihalev A."/>
            <person name="Mihova T."/>
            <person name="Mittelman R."/>
            <person name="Mlenga V."/>
            <person name="Montmayeur A."/>
            <person name="Mulrain L."/>
            <person name="Navidi A."/>
            <person name="Naylor J."/>
            <person name="Negash T."/>
            <person name="Nguyen T."/>
            <person name="Nguyen N."/>
            <person name="Nicol R."/>
            <person name="Norbu C."/>
            <person name="Norbu N."/>
            <person name="Novod N."/>
            <person name="O'Neill B."/>
            <person name="Osman S."/>
            <person name="Markiewicz E."/>
            <person name="Oyono O.L."/>
            <person name="Patti C."/>
            <person name="Phunkhang P."/>
            <person name="Pierre F."/>
            <person name="Priest M."/>
            <person name="Raghuraman S."/>
            <person name="Rege F."/>
            <person name="Reyes R."/>
            <person name="Rise C."/>
            <person name="Rogov P."/>
            <person name="Ross K."/>
            <person name="Ryan E."/>
            <person name="Settipalli S."/>
            <person name="Shea T."/>
            <person name="Sherpa N."/>
            <person name="Shi L."/>
            <person name="Shih D."/>
            <person name="Sparrow T."/>
            <person name="Spaulding J."/>
            <person name="Stalker J."/>
            <person name="Stange-Thomann N."/>
            <person name="Stavropoulos S."/>
            <person name="Stone C."/>
            <person name="Strader C."/>
            <person name="Tesfaye S."/>
            <person name="Thomson T."/>
            <person name="Thoulutsang Y."/>
            <person name="Thoulutsang D."/>
            <person name="Topham K."/>
            <person name="Topping I."/>
            <person name="Tsamla T."/>
            <person name="Vassiliev H."/>
            <person name="Vo A."/>
            <person name="Wangchuk T."/>
            <person name="Wangdi T."/>
            <person name="Weiand M."/>
            <person name="Wilkinson J."/>
            <person name="Wilson A."/>
            <person name="Yadav S."/>
            <person name="Young G."/>
            <person name="Yu Q."/>
            <person name="Zembek L."/>
            <person name="Zhong D."/>
            <person name="Zimmer A."/>
            <person name="Zwirko Z."/>
            <person name="Jaffe D.B."/>
            <person name="Alvarez P."/>
            <person name="Brockman W."/>
            <person name="Butler J."/>
            <person name="Chin C."/>
            <person name="Gnerre S."/>
            <person name="Grabherr M."/>
            <person name="Kleber M."/>
            <person name="Mauceli E."/>
            <person name="MacCallum I."/>
        </authorList>
    </citation>
    <scope>NUCLEOTIDE SEQUENCE [LARGE SCALE GENOMIC DNA]</scope>
    <source>
        <strain evidence="1 2">TSC#14021-0224.01</strain>
    </source>
</reference>
<dbReference type="Proteomes" id="UP000008711">
    <property type="component" value="Unassembled WGS sequence"/>
</dbReference>
<organism evidence="1 2">
    <name type="scientific">Drosophila erecta</name>
    <name type="common">Fruit fly</name>
    <dbReference type="NCBI Taxonomy" id="7220"/>
    <lineage>
        <taxon>Eukaryota</taxon>
        <taxon>Metazoa</taxon>
        <taxon>Ecdysozoa</taxon>
        <taxon>Arthropoda</taxon>
        <taxon>Hexapoda</taxon>
        <taxon>Insecta</taxon>
        <taxon>Pterygota</taxon>
        <taxon>Neoptera</taxon>
        <taxon>Endopterygota</taxon>
        <taxon>Diptera</taxon>
        <taxon>Brachycera</taxon>
        <taxon>Muscomorpha</taxon>
        <taxon>Ephydroidea</taxon>
        <taxon>Drosophilidae</taxon>
        <taxon>Drosophila</taxon>
        <taxon>Sophophora</taxon>
    </lineage>
</organism>
<keyword evidence="2" id="KW-1185">Reference proteome</keyword>
<accession>B3P176</accession>
<sequence>MRLQHSICCGNGSRESCLHNPVVLMSVSVSGARVLGPAFLGSVPINEPVNLKSPTIEHPNDTYLADRKHKQAINLQQI</sequence>
<dbReference type="AlphaFoldDB" id="B3P176"/>